<dbReference type="AlphaFoldDB" id="A0A1U6IG54"/>
<evidence type="ECO:0000313" key="1">
    <source>
        <dbReference type="EMBL" id="SLK06973.1"/>
    </source>
</evidence>
<organism evidence="1 2">
    <name type="scientific">Novosphingobium mathurense</name>
    <dbReference type="NCBI Taxonomy" id="428990"/>
    <lineage>
        <taxon>Bacteria</taxon>
        <taxon>Pseudomonadati</taxon>
        <taxon>Pseudomonadota</taxon>
        <taxon>Alphaproteobacteria</taxon>
        <taxon>Sphingomonadales</taxon>
        <taxon>Sphingomonadaceae</taxon>
        <taxon>Novosphingobium</taxon>
    </lineage>
</organism>
<dbReference type="RefSeq" id="WP_079731252.1">
    <property type="nucleotide sequence ID" value="NZ_FVZE01000006.1"/>
</dbReference>
<evidence type="ECO:0000313" key="2">
    <source>
        <dbReference type="Proteomes" id="UP000190989"/>
    </source>
</evidence>
<sequence length="303" mass="32925">MAQLIETRDPTPASLSECIEALSSWGFDPGERESVEHAAHWLRRLGNDRQFLGDLLIDLLAGFAPSPAAVDAISSGGPQSIVLATPGRGNFCIRANIWPAASDYAMRASGARAFGYGVAHDHNYDFLTLGYFGPGCEIEDFEYDGQRVIGRAGEAVALKRLGGSRLRKGMIHHYRPHRDIHRLNPPASLSVSLKLVHTQAVQGWLSHYEFDTGEARITRVMGDGPSETFLRLAVALGSEDAKDLAQHFGRSHASERMRLNAWEALAACADSEDARDGVWRAAEASGSRLVAQVAKHRRGALSG</sequence>
<accession>A0A1U6IG54</accession>
<proteinExistence type="predicted"/>
<dbReference type="EMBL" id="FVZE01000006">
    <property type="protein sequence ID" value="SLK06973.1"/>
    <property type="molecule type" value="Genomic_DNA"/>
</dbReference>
<gene>
    <name evidence="1" type="ORF">SAMN06295987_106109</name>
</gene>
<protein>
    <submittedName>
        <fullName evidence="1">Uncharacterized protein</fullName>
    </submittedName>
</protein>
<reference evidence="2" key="1">
    <citation type="submission" date="2017-02" db="EMBL/GenBank/DDBJ databases">
        <authorList>
            <person name="Varghese N."/>
            <person name="Submissions S."/>
        </authorList>
    </citation>
    <scope>NUCLEOTIDE SEQUENCE [LARGE SCALE GENOMIC DNA]</scope>
    <source>
        <strain evidence="2">SM117</strain>
    </source>
</reference>
<dbReference type="STRING" id="428990.SAMN06295987_106109"/>
<keyword evidence="2" id="KW-1185">Reference proteome</keyword>
<dbReference type="Proteomes" id="UP000190989">
    <property type="component" value="Unassembled WGS sequence"/>
</dbReference>
<name>A0A1U6IG54_9SPHN</name>